<dbReference type="Gene3D" id="3.40.50.300">
    <property type="entry name" value="P-loop containing nucleotide triphosphate hydrolases"/>
    <property type="match status" value="1"/>
</dbReference>
<dbReference type="Pfam" id="PF00910">
    <property type="entry name" value="RNA_helicase"/>
    <property type="match status" value="1"/>
</dbReference>
<protein>
    <recommendedName>
        <fullName evidence="2">Replication-associated protein</fullName>
    </recommendedName>
</protein>
<evidence type="ECO:0000259" key="4">
    <source>
        <dbReference type="Pfam" id="PF00910"/>
    </source>
</evidence>
<dbReference type="GO" id="GO:0003723">
    <property type="term" value="F:RNA binding"/>
    <property type="evidence" value="ECO:0007669"/>
    <property type="project" value="InterPro"/>
</dbReference>
<evidence type="ECO:0000313" key="5">
    <source>
        <dbReference type="EMBL" id="UPW36486.1"/>
    </source>
</evidence>
<reference evidence="5" key="1">
    <citation type="submission" date="2022-02" db="EMBL/GenBank/DDBJ databases">
        <title>Towards deciphering the DNA virus diversity associated with rodent species in the families Cricetidae and Heteromyidae.</title>
        <authorList>
            <person name="Lund M."/>
            <person name="Larsen B.B."/>
            <person name="Gryseels S."/>
            <person name="Kraberger S."/>
            <person name="Rowsey D.M."/>
            <person name="Steger L."/>
            <person name="Yule K.M."/>
            <person name="Upham N.S."/>
            <person name="Worobey M."/>
            <person name="Van Doorslaer K."/>
            <person name="Varsani A."/>
        </authorList>
    </citation>
    <scope>NUCLEOTIDE SEQUENCE</scope>
    <source>
        <strain evidence="5">UA23Rod_1661</strain>
    </source>
</reference>
<dbReference type="EMBL" id="OM869602">
    <property type="protein sequence ID" value="UPW36486.1"/>
    <property type="molecule type" value="Genomic_DNA"/>
</dbReference>
<keyword evidence="3" id="KW-1048">Host nucleus</keyword>
<evidence type="ECO:0000256" key="2">
    <source>
        <dbReference type="ARBA" id="ARBA00014531"/>
    </source>
</evidence>
<dbReference type="GO" id="GO:0003724">
    <property type="term" value="F:RNA helicase activity"/>
    <property type="evidence" value="ECO:0007669"/>
    <property type="project" value="InterPro"/>
</dbReference>
<accession>A0A976N0R5</accession>
<sequence>MKSLLPIKDKDSWTIVNRKRKPIDRKLKVVNKSLMTLARTTQQERTRCVSRCWCGTVWLEEDKEFLIASKYNYLLIGHKEQTEQEQPHWHCLIRTQNQQVHPKTKNAHWEKCAKPLKFREYATKEGDPEFEKGEIECNNRNPDDWEAFIEVCKSQNPKQLIEGPYSKLYARYTSFAMTIHNQFREIGTLEGELTNEWWWGEPGTGKSKKAFGEYPEAYIKSLNKWWDGYHDQEVVILDDWGPNQNVLVDHLKHWADRYPFPAECKGSCMRIRPKKIIVTSNYSIEQCFEREEDQRAIRRRFHSTRFHSQLGK</sequence>
<dbReference type="InterPro" id="IPR000605">
    <property type="entry name" value="Helicase_SF3_ssDNA/RNA_vir"/>
</dbReference>
<organism evidence="5">
    <name type="scientific">Dipodfec virus UA23Rod_1661</name>
    <dbReference type="NCBI Taxonomy" id="2929254"/>
    <lineage>
        <taxon>Viruses</taxon>
        <taxon>Monodnaviria</taxon>
        <taxon>Shotokuvirae</taxon>
        <taxon>Cressdnaviricota</taxon>
    </lineage>
</organism>
<feature type="domain" description="Helicase superfamily 3 single-stranded DNA/RNA virus" evidence="4">
    <location>
        <begin position="197"/>
        <end position="281"/>
    </location>
</feature>
<comment type="subcellular location">
    <subcellularLocation>
        <location evidence="1">Host nucleus</location>
    </subcellularLocation>
</comment>
<proteinExistence type="predicted"/>
<name>A0A976N0R5_9VIRU</name>
<evidence type="ECO:0000256" key="1">
    <source>
        <dbReference type="ARBA" id="ARBA00004147"/>
    </source>
</evidence>
<dbReference type="InterPro" id="IPR027417">
    <property type="entry name" value="P-loop_NTPase"/>
</dbReference>
<dbReference type="SUPFAM" id="SSF52540">
    <property type="entry name" value="P-loop containing nucleoside triphosphate hydrolases"/>
    <property type="match status" value="1"/>
</dbReference>
<dbReference type="GO" id="GO:0042025">
    <property type="term" value="C:host cell nucleus"/>
    <property type="evidence" value="ECO:0007669"/>
    <property type="project" value="UniProtKB-SubCell"/>
</dbReference>
<evidence type="ECO:0000256" key="3">
    <source>
        <dbReference type="ARBA" id="ARBA00022562"/>
    </source>
</evidence>
<dbReference type="Gene3D" id="3.40.1310.20">
    <property type="match status" value="1"/>
</dbReference>